<dbReference type="Gramene" id="Psat06G0301800-T1">
    <property type="protein sequence ID" value="KAI5397029.1"/>
    <property type="gene ID" value="KIW84_063018"/>
</dbReference>
<dbReference type="Gene3D" id="2.60.120.330">
    <property type="entry name" value="B-lactam Antibiotic, Isopenicillin N Synthase, Chain"/>
    <property type="match status" value="1"/>
</dbReference>
<evidence type="ECO:0000256" key="3">
    <source>
        <dbReference type="ARBA" id="ARBA00023002"/>
    </source>
</evidence>
<dbReference type="InterPro" id="IPR026992">
    <property type="entry name" value="DIOX_N"/>
</dbReference>
<comment type="caution">
    <text evidence="7">The sequence shown here is derived from an EMBL/GenBank/DDBJ whole genome shotgun (WGS) entry which is preliminary data.</text>
</comment>
<dbReference type="InterPro" id="IPR044861">
    <property type="entry name" value="IPNS-like_FE2OG_OXY"/>
</dbReference>
<evidence type="ECO:0000256" key="5">
    <source>
        <dbReference type="RuleBase" id="RU003682"/>
    </source>
</evidence>
<evidence type="ECO:0000256" key="4">
    <source>
        <dbReference type="ARBA" id="ARBA00023004"/>
    </source>
</evidence>
<dbReference type="GO" id="GO:0046872">
    <property type="term" value="F:metal ion binding"/>
    <property type="evidence" value="ECO:0007669"/>
    <property type="project" value="UniProtKB-KW"/>
</dbReference>
<protein>
    <recommendedName>
        <fullName evidence="6">Fe2OG dioxygenase domain-containing protein</fullName>
    </recommendedName>
</protein>
<dbReference type="FunFam" id="2.60.120.330:FF:000012">
    <property type="entry name" value="Gibberellin 20 oxidase 1"/>
    <property type="match status" value="1"/>
</dbReference>
<dbReference type="Pfam" id="PF03171">
    <property type="entry name" value="2OG-FeII_Oxy"/>
    <property type="match status" value="1"/>
</dbReference>
<feature type="domain" description="Fe2OG dioxygenase" evidence="6">
    <location>
        <begin position="188"/>
        <end position="304"/>
    </location>
</feature>
<dbReference type="PRINTS" id="PR00682">
    <property type="entry name" value="IPNSYNTHASE"/>
</dbReference>
<dbReference type="InterPro" id="IPR005123">
    <property type="entry name" value="Oxoglu/Fe-dep_dioxygenase_dom"/>
</dbReference>
<comment type="similarity">
    <text evidence="1 5">Belongs to the iron/ascorbate-dependent oxidoreductase family.</text>
</comment>
<organism evidence="7 8">
    <name type="scientific">Pisum sativum</name>
    <name type="common">Garden pea</name>
    <name type="synonym">Lathyrus oleraceus</name>
    <dbReference type="NCBI Taxonomy" id="3888"/>
    <lineage>
        <taxon>Eukaryota</taxon>
        <taxon>Viridiplantae</taxon>
        <taxon>Streptophyta</taxon>
        <taxon>Embryophyta</taxon>
        <taxon>Tracheophyta</taxon>
        <taxon>Spermatophyta</taxon>
        <taxon>Magnoliopsida</taxon>
        <taxon>eudicotyledons</taxon>
        <taxon>Gunneridae</taxon>
        <taxon>Pentapetalae</taxon>
        <taxon>rosids</taxon>
        <taxon>fabids</taxon>
        <taxon>Fabales</taxon>
        <taxon>Fabaceae</taxon>
        <taxon>Papilionoideae</taxon>
        <taxon>50 kb inversion clade</taxon>
        <taxon>NPAAA clade</taxon>
        <taxon>Hologalegina</taxon>
        <taxon>IRL clade</taxon>
        <taxon>Fabeae</taxon>
        <taxon>Lathyrus</taxon>
    </lineage>
</organism>
<evidence type="ECO:0000256" key="2">
    <source>
        <dbReference type="ARBA" id="ARBA00022723"/>
    </source>
</evidence>
<dbReference type="Proteomes" id="UP001058974">
    <property type="component" value="Chromosome 6"/>
</dbReference>
<dbReference type="PANTHER" id="PTHR10209:SF744">
    <property type="entry name" value="PROTEIN DMR6-LIKE OXYGENASE 2-LIKE"/>
    <property type="match status" value="1"/>
</dbReference>
<dbReference type="InterPro" id="IPR027443">
    <property type="entry name" value="IPNS-like_sf"/>
</dbReference>
<dbReference type="PANTHER" id="PTHR10209">
    <property type="entry name" value="OXIDOREDUCTASE, 2OG-FE II OXYGENASE FAMILY PROTEIN"/>
    <property type="match status" value="1"/>
</dbReference>
<sequence length="400" mass="45378">MGNIDPAYMQSTEHRPKSSAFVQVDEIPTIDLSESIEQKLVSNIGKACEEWGFFQVINHGVPSDIILKAENETKKFFELSMEEKKKVKRDEVNATGYHDVEHTKNIRDWKEIFDYHVENATQVPSSDDPHDLELWTLKNQWPKSLPNFRETMEEYAREVEKLSYKLLELISLSLGLPGDKFHDCFKNQLSLMRLNRYPPCPFPDLALGIGPHKDPSALTVLAQDEIGGLQVQTKSLGDWIPVKPIPGALIINLGDIVQFQNGESIVKWQNGQQVEKCKDGFLENEMELAVGAAAVTVVVVTLMPFDRKPEMQSQDQAKSCYVGGHHAMLQVWFMQGLGNFGFGQVLEFGQMKFKGKWQGVIWGWTEKWECRARPGQLAGFCGGCWLGFSHDEELWKKCNG</sequence>
<dbReference type="PROSITE" id="PS51471">
    <property type="entry name" value="FE2OG_OXY"/>
    <property type="match status" value="1"/>
</dbReference>
<dbReference type="SUPFAM" id="SSF51197">
    <property type="entry name" value="Clavaminate synthase-like"/>
    <property type="match status" value="1"/>
</dbReference>
<name>A0A9D5A692_PEA</name>
<reference evidence="7 8" key="1">
    <citation type="journal article" date="2022" name="Nat. Genet.">
        <title>Improved pea reference genome and pan-genome highlight genomic features and evolutionary characteristics.</title>
        <authorList>
            <person name="Yang T."/>
            <person name="Liu R."/>
            <person name="Luo Y."/>
            <person name="Hu S."/>
            <person name="Wang D."/>
            <person name="Wang C."/>
            <person name="Pandey M.K."/>
            <person name="Ge S."/>
            <person name="Xu Q."/>
            <person name="Li N."/>
            <person name="Li G."/>
            <person name="Huang Y."/>
            <person name="Saxena R.K."/>
            <person name="Ji Y."/>
            <person name="Li M."/>
            <person name="Yan X."/>
            <person name="He Y."/>
            <person name="Liu Y."/>
            <person name="Wang X."/>
            <person name="Xiang C."/>
            <person name="Varshney R.K."/>
            <person name="Ding H."/>
            <person name="Gao S."/>
            <person name="Zong X."/>
        </authorList>
    </citation>
    <scope>NUCLEOTIDE SEQUENCE [LARGE SCALE GENOMIC DNA]</scope>
    <source>
        <strain evidence="7 8">cv. Zhongwan 6</strain>
    </source>
</reference>
<dbReference type="EMBL" id="JAMSHJ010000006">
    <property type="protein sequence ID" value="KAI5397029.1"/>
    <property type="molecule type" value="Genomic_DNA"/>
</dbReference>
<dbReference type="AlphaFoldDB" id="A0A9D5A692"/>
<keyword evidence="2 5" id="KW-0479">Metal-binding</keyword>
<dbReference type="Pfam" id="PF14226">
    <property type="entry name" value="DIOX_N"/>
    <property type="match status" value="1"/>
</dbReference>
<evidence type="ECO:0000313" key="8">
    <source>
        <dbReference type="Proteomes" id="UP001058974"/>
    </source>
</evidence>
<keyword evidence="8" id="KW-1185">Reference proteome</keyword>
<accession>A0A9D5A692</accession>
<dbReference type="GO" id="GO:0051213">
    <property type="term" value="F:dioxygenase activity"/>
    <property type="evidence" value="ECO:0007669"/>
    <property type="project" value="UniProtKB-ARBA"/>
</dbReference>
<evidence type="ECO:0000313" key="7">
    <source>
        <dbReference type="EMBL" id="KAI5397029.1"/>
    </source>
</evidence>
<proteinExistence type="inferred from homology"/>
<keyword evidence="4 5" id="KW-0408">Iron</keyword>
<gene>
    <name evidence="7" type="ORF">KIW84_063018</name>
</gene>
<keyword evidence="3 5" id="KW-0560">Oxidoreductase</keyword>
<evidence type="ECO:0000259" key="6">
    <source>
        <dbReference type="PROSITE" id="PS51471"/>
    </source>
</evidence>
<evidence type="ECO:0000256" key="1">
    <source>
        <dbReference type="ARBA" id="ARBA00008056"/>
    </source>
</evidence>